<dbReference type="Pfam" id="PF12796">
    <property type="entry name" value="Ank_2"/>
    <property type="match status" value="2"/>
</dbReference>
<gene>
    <name evidence="3" type="ORF">RFH988_LOCUS9808</name>
</gene>
<comment type="caution">
    <text evidence="3">The sequence shown here is derived from an EMBL/GenBank/DDBJ whole genome shotgun (WGS) entry which is preliminary data.</text>
</comment>
<dbReference type="SUPFAM" id="SSF48403">
    <property type="entry name" value="Ankyrin repeat"/>
    <property type="match status" value="1"/>
</dbReference>
<dbReference type="EMBL" id="CAJNOO010000355">
    <property type="protein sequence ID" value="CAF0917443.1"/>
    <property type="molecule type" value="Genomic_DNA"/>
</dbReference>
<keyword evidence="1" id="KW-0677">Repeat</keyword>
<dbReference type="Gene3D" id="1.25.40.20">
    <property type="entry name" value="Ankyrin repeat-containing domain"/>
    <property type="match status" value="1"/>
</dbReference>
<reference evidence="3" key="1">
    <citation type="submission" date="2021-02" db="EMBL/GenBank/DDBJ databases">
        <authorList>
            <person name="Nowell W R."/>
        </authorList>
    </citation>
    <scope>NUCLEOTIDE SEQUENCE</scope>
</reference>
<dbReference type="InterPro" id="IPR036770">
    <property type="entry name" value="Ankyrin_rpt-contain_sf"/>
</dbReference>
<dbReference type="Proteomes" id="UP000663882">
    <property type="component" value="Unassembled WGS sequence"/>
</dbReference>
<evidence type="ECO:0000313" key="3">
    <source>
        <dbReference type="EMBL" id="CAF0917443.1"/>
    </source>
</evidence>
<protein>
    <submittedName>
        <fullName evidence="3">Uncharacterized protein</fullName>
    </submittedName>
</protein>
<dbReference type="SMART" id="SM00248">
    <property type="entry name" value="ANK"/>
    <property type="match status" value="4"/>
</dbReference>
<dbReference type="OrthoDB" id="5406014at2759"/>
<proteinExistence type="predicted"/>
<dbReference type="AlphaFoldDB" id="A0A814AU77"/>
<organism evidence="3 4">
    <name type="scientific">Rotaria sordida</name>
    <dbReference type="NCBI Taxonomy" id="392033"/>
    <lineage>
        <taxon>Eukaryota</taxon>
        <taxon>Metazoa</taxon>
        <taxon>Spiralia</taxon>
        <taxon>Gnathifera</taxon>
        <taxon>Rotifera</taxon>
        <taxon>Eurotatoria</taxon>
        <taxon>Bdelloidea</taxon>
        <taxon>Philodinida</taxon>
        <taxon>Philodinidae</taxon>
        <taxon>Rotaria</taxon>
    </lineage>
</organism>
<name>A0A814AU77_9BILA</name>
<evidence type="ECO:0000256" key="2">
    <source>
        <dbReference type="ARBA" id="ARBA00023043"/>
    </source>
</evidence>
<sequence length="337" mass="39160">MMTENEHKISILESEIFHAIQYSQYQRLALYIRHNYNLNVTSKDGRNGLFYALDINDSHKRCRMLRFCLDHGINPLHKDNINGYTVLHEAMARQQIDSFELLFDEISGEIDWRSLDTHGCTILHQAVELNNVVILQTLITTMNRYSISVDLLDKNGLTPYLLAIKLHLPNMAQLLLKKGHASQQKCDLQTHHSAREWENIGMKENCLILRQKFREELNDAMKKGKINKVNKLKQMYYSTYSLSLNSNNNIRRNSSLTMTTRSGLNTKSSLSINEMIDRLYQGDIPQTYINSRKDEKTFHFEHILPRSLPPITNLKRHQQNTSATSLIDLFQIPQLSS</sequence>
<dbReference type="PANTHER" id="PTHR24198">
    <property type="entry name" value="ANKYRIN REPEAT AND PROTEIN KINASE DOMAIN-CONTAINING PROTEIN"/>
    <property type="match status" value="1"/>
</dbReference>
<accession>A0A814AU77</accession>
<dbReference type="PANTHER" id="PTHR24198:SF165">
    <property type="entry name" value="ANKYRIN REPEAT-CONTAINING PROTEIN-RELATED"/>
    <property type="match status" value="1"/>
</dbReference>
<keyword evidence="2" id="KW-0040">ANK repeat</keyword>
<evidence type="ECO:0000313" key="4">
    <source>
        <dbReference type="Proteomes" id="UP000663882"/>
    </source>
</evidence>
<dbReference type="InterPro" id="IPR002110">
    <property type="entry name" value="Ankyrin_rpt"/>
</dbReference>
<evidence type="ECO:0000256" key="1">
    <source>
        <dbReference type="ARBA" id="ARBA00022737"/>
    </source>
</evidence>